<keyword evidence="1" id="KW-1133">Transmembrane helix</keyword>
<reference evidence="2 3" key="1">
    <citation type="submission" date="2019-06" db="EMBL/GenBank/DDBJ databases">
        <title>Sequencing the genomes of 1000 actinobacteria strains.</title>
        <authorList>
            <person name="Klenk H.-P."/>
        </authorList>
    </citation>
    <scope>NUCLEOTIDE SEQUENCE [LARGE SCALE GENOMIC DNA]</scope>
    <source>
        <strain evidence="2 3">DSM 19560</strain>
    </source>
</reference>
<evidence type="ECO:0000313" key="3">
    <source>
        <dbReference type="Proteomes" id="UP000318297"/>
    </source>
</evidence>
<feature type="transmembrane region" description="Helical" evidence="1">
    <location>
        <begin position="12"/>
        <end position="34"/>
    </location>
</feature>
<keyword evidence="3" id="KW-1185">Reference proteome</keyword>
<name>A0A561EAE2_9MICO</name>
<dbReference type="Proteomes" id="UP000318297">
    <property type="component" value="Unassembled WGS sequence"/>
</dbReference>
<keyword evidence="1" id="KW-0472">Membrane</keyword>
<dbReference type="RefSeq" id="WP_211841610.1">
    <property type="nucleotide sequence ID" value="NZ_VIVQ01000001.1"/>
</dbReference>
<evidence type="ECO:0000313" key="2">
    <source>
        <dbReference type="EMBL" id="TWE12582.1"/>
    </source>
</evidence>
<protein>
    <submittedName>
        <fullName evidence="2">Uncharacterized protein</fullName>
    </submittedName>
</protein>
<organism evidence="2 3">
    <name type="scientific">Rudaeicoccus suwonensis</name>
    <dbReference type="NCBI Taxonomy" id="657409"/>
    <lineage>
        <taxon>Bacteria</taxon>
        <taxon>Bacillati</taxon>
        <taxon>Actinomycetota</taxon>
        <taxon>Actinomycetes</taxon>
        <taxon>Micrococcales</taxon>
        <taxon>Dermacoccaceae</taxon>
        <taxon>Rudaeicoccus</taxon>
    </lineage>
</organism>
<keyword evidence="1" id="KW-0812">Transmembrane</keyword>
<comment type="caution">
    <text evidence="2">The sequence shown here is derived from an EMBL/GenBank/DDBJ whole genome shotgun (WGS) entry which is preliminary data.</text>
</comment>
<accession>A0A561EAE2</accession>
<proteinExistence type="predicted"/>
<dbReference type="EMBL" id="VIVQ01000001">
    <property type="protein sequence ID" value="TWE12582.1"/>
    <property type="molecule type" value="Genomic_DNA"/>
</dbReference>
<dbReference type="AlphaFoldDB" id="A0A561EAE2"/>
<gene>
    <name evidence="2" type="ORF">BKA23_1396</name>
</gene>
<sequence length="382" mass="42315">MAEKESSKAKIYRLKLTIVGTALVIAGLLCNILGDWLSSNNANHLLVSAVNSLGDAAIFTGALGILLDFVTGRERDDKDEERQRRILKEMTPDYIDAVLRAFSAAPEDLKRVATPELLDSLATNVMGLRLGDAQFAREIYEDVRDQAIRAPERWHDVEVSIRLSTAVERSAAGTPLFDVLVEWEYTTVPSHPVRKFACVSDRDEYADLMADVPATSTWLMTPRPGFDAATRECFELLSFTVNGDERKISRSTRKSGQTYSVRIGDDLVRAGQPVRIKHLFRVVTAQSGHRLYFELAQPSRDVKLTVDYTDADIARLSIGDMVTSLRRAEINQYPKQLDAKVISAELPGWVLPRAGFTLVWTLVSEQSATADAATSADRPTAA</sequence>
<feature type="transmembrane region" description="Helical" evidence="1">
    <location>
        <begin position="46"/>
        <end position="70"/>
    </location>
</feature>
<evidence type="ECO:0000256" key="1">
    <source>
        <dbReference type="SAM" id="Phobius"/>
    </source>
</evidence>